<dbReference type="PRINTS" id="PR00344">
    <property type="entry name" value="BCTRLSENSOR"/>
</dbReference>
<evidence type="ECO:0000259" key="8">
    <source>
        <dbReference type="PROSITE" id="PS50110"/>
    </source>
</evidence>
<feature type="modified residue" description="4-aspartylphosphate" evidence="6">
    <location>
        <position position="59"/>
    </location>
</feature>
<sequence>MNRQYENIDVLIVDDDRFDRRSVARLLRSAFREITIREAAGRDEAMLAAEQEPDVAIFDYRLPGCSGLDVMADFVAKWPNLTCIVMTGEGDEDVAKAAIKGGAFDYINKSKLTESAVHRMVTHGLERSLMNRRLVSQRQELEVFADVLIHDLKAPIRAVSFLSEQIRMDMDEGDEASVRTGFDLLARSAKQMGSLIDSLAKHIRLDNDTEFEETSIMDMVGAAVNALQLEISEGHATVDMAFEDRKISCCSPQIIQVFQNLISNAIKYRGDDTPKIQISVGSADEEKITILLKDNGTGIPEEFLERIFEPFKRAPSREGVTGTGLGLATCLKVAQRHNGTIKCISEVGVGSTFSIELALSHDSTRMRFTA</sequence>
<dbReference type="GO" id="GO:0004673">
    <property type="term" value="F:protein histidine kinase activity"/>
    <property type="evidence" value="ECO:0007669"/>
    <property type="project" value="UniProtKB-EC"/>
</dbReference>
<proteinExistence type="predicted"/>
<dbReference type="PROSITE" id="PS50110">
    <property type="entry name" value="RESPONSE_REGULATORY"/>
    <property type="match status" value="1"/>
</dbReference>
<evidence type="ECO:0000313" key="9">
    <source>
        <dbReference type="EMBL" id="SNR54742.1"/>
    </source>
</evidence>
<keyword evidence="5" id="KW-0418">Kinase</keyword>
<dbReference type="GO" id="GO:0000160">
    <property type="term" value="P:phosphorelay signal transduction system"/>
    <property type="evidence" value="ECO:0007669"/>
    <property type="project" value="InterPro"/>
</dbReference>
<dbReference type="Gene3D" id="3.40.50.2300">
    <property type="match status" value="1"/>
</dbReference>
<dbReference type="InterPro" id="IPR003594">
    <property type="entry name" value="HATPase_dom"/>
</dbReference>
<evidence type="ECO:0000313" key="10">
    <source>
        <dbReference type="Proteomes" id="UP000198417"/>
    </source>
</evidence>
<dbReference type="InterPro" id="IPR001789">
    <property type="entry name" value="Sig_transdc_resp-reg_receiver"/>
</dbReference>
<keyword evidence="10" id="KW-1185">Reference proteome</keyword>
<dbReference type="SMART" id="SM00387">
    <property type="entry name" value="HATPase_c"/>
    <property type="match status" value="1"/>
</dbReference>
<dbReference type="SUPFAM" id="SSF55874">
    <property type="entry name" value="ATPase domain of HSP90 chaperone/DNA topoisomerase II/histidine kinase"/>
    <property type="match status" value="1"/>
</dbReference>
<dbReference type="InterPro" id="IPR052162">
    <property type="entry name" value="Sensor_kinase/Photoreceptor"/>
</dbReference>
<dbReference type="Proteomes" id="UP000198417">
    <property type="component" value="Unassembled WGS sequence"/>
</dbReference>
<dbReference type="SUPFAM" id="SSF52172">
    <property type="entry name" value="CheY-like"/>
    <property type="match status" value="1"/>
</dbReference>
<dbReference type="SMART" id="SM00448">
    <property type="entry name" value="REC"/>
    <property type="match status" value="1"/>
</dbReference>
<dbReference type="RefSeq" id="WP_089270718.1">
    <property type="nucleotide sequence ID" value="NZ_FZNN01000009.1"/>
</dbReference>
<dbReference type="EMBL" id="FZNN01000009">
    <property type="protein sequence ID" value="SNR54742.1"/>
    <property type="molecule type" value="Genomic_DNA"/>
</dbReference>
<dbReference type="CDD" id="cd00156">
    <property type="entry name" value="REC"/>
    <property type="match status" value="1"/>
</dbReference>
<protein>
    <recommendedName>
        <fullName evidence="2">histidine kinase</fullName>
        <ecNumber evidence="2">2.7.13.3</ecNumber>
    </recommendedName>
</protein>
<dbReference type="PANTHER" id="PTHR43304:SF1">
    <property type="entry name" value="PAC DOMAIN-CONTAINING PROTEIN"/>
    <property type="match status" value="1"/>
</dbReference>
<evidence type="ECO:0000256" key="1">
    <source>
        <dbReference type="ARBA" id="ARBA00000085"/>
    </source>
</evidence>
<dbReference type="OrthoDB" id="9760752at2"/>
<evidence type="ECO:0000256" key="5">
    <source>
        <dbReference type="ARBA" id="ARBA00022777"/>
    </source>
</evidence>
<reference evidence="9 10" key="1">
    <citation type="submission" date="2017-06" db="EMBL/GenBank/DDBJ databases">
        <authorList>
            <person name="Kim H.J."/>
            <person name="Triplett B.A."/>
        </authorList>
    </citation>
    <scope>NUCLEOTIDE SEQUENCE [LARGE SCALE GENOMIC DNA]</scope>
    <source>
        <strain evidence="9 10">DSM 29052</strain>
    </source>
</reference>
<evidence type="ECO:0000256" key="2">
    <source>
        <dbReference type="ARBA" id="ARBA00012438"/>
    </source>
</evidence>
<organism evidence="9 10">
    <name type="scientific">Puniceibacterium sediminis</name>
    <dbReference type="NCBI Taxonomy" id="1608407"/>
    <lineage>
        <taxon>Bacteria</taxon>
        <taxon>Pseudomonadati</taxon>
        <taxon>Pseudomonadota</taxon>
        <taxon>Alphaproteobacteria</taxon>
        <taxon>Rhodobacterales</taxon>
        <taxon>Paracoccaceae</taxon>
        <taxon>Puniceibacterium</taxon>
    </lineage>
</organism>
<evidence type="ECO:0000256" key="3">
    <source>
        <dbReference type="ARBA" id="ARBA00022553"/>
    </source>
</evidence>
<feature type="domain" description="Response regulatory" evidence="8">
    <location>
        <begin position="9"/>
        <end position="124"/>
    </location>
</feature>
<evidence type="ECO:0000259" key="7">
    <source>
        <dbReference type="PROSITE" id="PS50109"/>
    </source>
</evidence>
<dbReference type="AlphaFoldDB" id="A0A238X7Z1"/>
<dbReference type="Pfam" id="PF00072">
    <property type="entry name" value="Response_reg"/>
    <property type="match status" value="1"/>
</dbReference>
<dbReference type="InterPro" id="IPR036890">
    <property type="entry name" value="HATPase_C_sf"/>
</dbReference>
<dbReference type="InterPro" id="IPR005467">
    <property type="entry name" value="His_kinase_dom"/>
</dbReference>
<gene>
    <name evidence="9" type="ORF">SAMN06265370_109139</name>
</gene>
<dbReference type="Gene3D" id="3.30.565.10">
    <property type="entry name" value="Histidine kinase-like ATPase, C-terminal domain"/>
    <property type="match status" value="1"/>
</dbReference>
<evidence type="ECO:0000256" key="6">
    <source>
        <dbReference type="PROSITE-ProRule" id="PRU00169"/>
    </source>
</evidence>
<comment type="catalytic activity">
    <reaction evidence="1">
        <text>ATP + protein L-histidine = ADP + protein N-phospho-L-histidine.</text>
        <dbReference type="EC" id="2.7.13.3"/>
    </reaction>
</comment>
<evidence type="ECO:0000256" key="4">
    <source>
        <dbReference type="ARBA" id="ARBA00022679"/>
    </source>
</evidence>
<dbReference type="PROSITE" id="PS50109">
    <property type="entry name" value="HIS_KIN"/>
    <property type="match status" value="1"/>
</dbReference>
<dbReference type="CDD" id="cd00075">
    <property type="entry name" value="HATPase"/>
    <property type="match status" value="1"/>
</dbReference>
<dbReference type="InterPro" id="IPR011006">
    <property type="entry name" value="CheY-like_superfamily"/>
</dbReference>
<dbReference type="EC" id="2.7.13.3" evidence="2"/>
<dbReference type="InterPro" id="IPR004358">
    <property type="entry name" value="Sig_transdc_His_kin-like_C"/>
</dbReference>
<keyword evidence="4" id="KW-0808">Transferase</keyword>
<accession>A0A238X7Z1</accession>
<dbReference type="Gene3D" id="1.10.287.130">
    <property type="match status" value="1"/>
</dbReference>
<feature type="domain" description="Histidine kinase" evidence="7">
    <location>
        <begin position="147"/>
        <end position="361"/>
    </location>
</feature>
<dbReference type="PANTHER" id="PTHR43304">
    <property type="entry name" value="PHYTOCHROME-LIKE PROTEIN CPH1"/>
    <property type="match status" value="1"/>
</dbReference>
<name>A0A238X7Z1_9RHOB</name>
<keyword evidence="3 6" id="KW-0597">Phosphoprotein</keyword>
<dbReference type="Pfam" id="PF02518">
    <property type="entry name" value="HATPase_c"/>
    <property type="match status" value="1"/>
</dbReference>